<dbReference type="Proteomes" id="UP001291623">
    <property type="component" value="Unassembled WGS sequence"/>
</dbReference>
<name>A0AAE1STH9_9SOLA</name>
<accession>A0AAE1STH9</accession>
<gene>
    <name evidence="1" type="ORF">RND71_003574</name>
</gene>
<dbReference type="EMBL" id="JAVYJV010000002">
    <property type="protein sequence ID" value="KAK4377278.1"/>
    <property type="molecule type" value="Genomic_DNA"/>
</dbReference>
<organism evidence="1 2">
    <name type="scientific">Anisodus tanguticus</name>
    <dbReference type="NCBI Taxonomy" id="243964"/>
    <lineage>
        <taxon>Eukaryota</taxon>
        <taxon>Viridiplantae</taxon>
        <taxon>Streptophyta</taxon>
        <taxon>Embryophyta</taxon>
        <taxon>Tracheophyta</taxon>
        <taxon>Spermatophyta</taxon>
        <taxon>Magnoliopsida</taxon>
        <taxon>eudicotyledons</taxon>
        <taxon>Gunneridae</taxon>
        <taxon>Pentapetalae</taxon>
        <taxon>asterids</taxon>
        <taxon>lamiids</taxon>
        <taxon>Solanales</taxon>
        <taxon>Solanaceae</taxon>
        <taxon>Solanoideae</taxon>
        <taxon>Hyoscyameae</taxon>
        <taxon>Anisodus</taxon>
    </lineage>
</organism>
<proteinExistence type="predicted"/>
<evidence type="ECO:0000313" key="1">
    <source>
        <dbReference type="EMBL" id="KAK4377278.1"/>
    </source>
</evidence>
<reference evidence="1" key="1">
    <citation type="submission" date="2023-12" db="EMBL/GenBank/DDBJ databases">
        <title>Genome assembly of Anisodus tanguticus.</title>
        <authorList>
            <person name="Wang Y.-J."/>
        </authorList>
    </citation>
    <scope>NUCLEOTIDE SEQUENCE</scope>
    <source>
        <strain evidence="1">KB-2021</strain>
        <tissue evidence="1">Leaf</tissue>
    </source>
</reference>
<dbReference type="AlphaFoldDB" id="A0AAE1STH9"/>
<sequence length="206" mass="23388">MSNESSAQTKESHTSQTVLEVLTQNSHPIWHNKQSHANGLVWSKGPAIRPIYSSLRSQMPIPHSQIALTEVLFFHGGIMASCSELRFNRAFYDHFGKEQLILLPFSPLVDRRAPPPHPKVQLDVEWKIQAPTLTLGCLTKSLNHFRIFFSQNELAIFSRASQIARLLKDLRVDKSNSLRSRERDSKKKMTSGTDFSQLSKTCADFV</sequence>
<protein>
    <submittedName>
        <fullName evidence="1">Uncharacterized protein</fullName>
    </submittedName>
</protein>
<comment type="caution">
    <text evidence="1">The sequence shown here is derived from an EMBL/GenBank/DDBJ whole genome shotgun (WGS) entry which is preliminary data.</text>
</comment>
<evidence type="ECO:0000313" key="2">
    <source>
        <dbReference type="Proteomes" id="UP001291623"/>
    </source>
</evidence>
<keyword evidence="2" id="KW-1185">Reference proteome</keyword>